<dbReference type="Proteomes" id="UP000267268">
    <property type="component" value="Chromosome 1"/>
</dbReference>
<gene>
    <name evidence="1" type="ORF">EI427_03165</name>
</gene>
<proteinExistence type="predicted"/>
<dbReference type="PANTHER" id="PTHR35866">
    <property type="entry name" value="PUTATIVE-RELATED"/>
    <property type="match status" value="1"/>
</dbReference>
<organism evidence="1 2">
    <name type="scientific">Flammeovirga pectinis</name>
    <dbReference type="NCBI Taxonomy" id="2494373"/>
    <lineage>
        <taxon>Bacteria</taxon>
        <taxon>Pseudomonadati</taxon>
        <taxon>Bacteroidota</taxon>
        <taxon>Cytophagia</taxon>
        <taxon>Cytophagales</taxon>
        <taxon>Flammeovirgaceae</taxon>
        <taxon>Flammeovirga</taxon>
    </lineage>
</organism>
<sequence length="164" mass="19121">MMDIYEDWQLNAKLKLKETETFLKRLKKTKKGKLIDQIVNDADEKVFEKFDCLSCANCCKTISPVVTATDVRRIAKHLRIKETEVLSEYMRVDSDGDYVMNRQPCPFLEDDNECSIYDVRPKACKEYPLTQNKGFNQRPALHTLNTITCPAVFHVVERLKEKIK</sequence>
<evidence type="ECO:0000313" key="1">
    <source>
        <dbReference type="EMBL" id="AZQ61254.1"/>
    </source>
</evidence>
<dbReference type="InterPro" id="IPR005358">
    <property type="entry name" value="Puta_zinc/iron-chelating_dom"/>
</dbReference>
<dbReference type="OrthoDB" id="665764at2"/>
<reference evidence="1 2" key="1">
    <citation type="submission" date="2018-12" db="EMBL/GenBank/DDBJ databases">
        <title>Flammeovirga pectinis sp. nov., isolated from the gut of the Korean scallop, Patinopecten yessoensis.</title>
        <authorList>
            <person name="Bae J.-W."/>
            <person name="Jeong Y.-S."/>
            <person name="Kang W."/>
        </authorList>
    </citation>
    <scope>NUCLEOTIDE SEQUENCE [LARGE SCALE GENOMIC DNA]</scope>
    <source>
        <strain evidence="1 2">L12M1</strain>
    </source>
</reference>
<dbReference type="PANTHER" id="PTHR35866:SF1">
    <property type="entry name" value="YKGJ FAMILY CYSTEINE CLUSTER PROTEIN"/>
    <property type="match status" value="1"/>
</dbReference>
<accession>A0A3S9NZ77</accession>
<name>A0A3S9NZ77_9BACT</name>
<dbReference type="RefSeq" id="WP_126611535.1">
    <property type="nucleotide sequence ID" value="NZ_CP034562.1"/>
</dbReference>
<keyword evidence="2" id="KW-1185">Reference proteome</keyword>
<dbReference type="KEGG" id="fll:EI427_03165"/>
<dbReference type="Pfam" id="PF03692">
    <property type="entry name" value="CxxCxxCC"/>
    <property type="match status" value="1"/>
</dbReference>
<dbReference type="AlphaFoldDB" id="A0A3S9NZ77"/>
<dbReference type="EMBL" id="CP034562">
    <property type="protein sequence ID" value="AZQ61254.1"/>
    <property type="molecule type" value="Genomic_DNA"/>
</dbReference>
<evidence type="ECO:0000313" key="2">
    <source>
        <dbReference type="Proteomes" id="UP000267268"/>
    </source>
</evidence>
<protein>
    <submittedName>
        <fullName evidence="1">YkgJ family cysteine cluster protein</fullName>
    </submittedName>
</protein>